<dbReference type="CDD" id="cd01650">
    <property type="entry name" value="RT_nLTR_like"/>
    <property type="match status" value="1"/>
</dbReference>
<dbReference type="EMBL" id="CP045904">
    <property type="protein sequence ID" value="QQP35879.1"/>
    <property type="molecule type" value="Genomic_DNA"/>
</dbReference>
<evidence type="ECO:0000313" key="3">
    <source>
        <dbReference type="Proteomes" id="UP000595437"/>
    </source>
</evidence>
<dbReference type="OrthoDB" id="411173at2759"/>
<keyword evidence="2" id="KW-0808">Transferase</keyword>
<dbReference type="Proteomes" id="UP000595437">
    <property type="component" value="Chromosome 15"/>
</dbReference>
<name>A0A7T8GQ63_CALRO</name>
<dbReference type="SUPFAM" id="SSF56672">
    <property type="entry name" value="DNA/RNA polymerases"/>
    <property type="match status" value="1"/>
</dbReference>
<dbReference type="GO" id="GO:0003964">
    <property type="term" value="F:RNA-directed DNA polymerase activity"/>
    <property type="evidence" value="ECO:0007669"/>
    <property type="project" value="UniProtKB-KW"/>
</dbReference>
<keyword evidence="3" id="KW-1185">Reference proteome</keyword>
<feature type="non-terminal residue" evidence="2">
    <location>
        <position position="428"/>
    </location>
</feature>
<organism evidence="2 3">
    <name type="scientific">Caligus rogercresseyi</name>
    <name type="common">Sea louse</name>
    <dbReference type="NCBI Taxonomy" id="217165"/>
    <lineage>
        <taxon>Eukaryota</taxon>
        <taxon>Metazoa</taxon>
        <taxon>Ecdysozoa</taxon>
        <taxon>Arthropoda</taxon>
        <taxon>Crustacea</taxon>
        <taxon>Multicrustacea</taxon>
        <taxon>Hexanauplia</taxon>
        <taxon>Copepoda</taxon>
        <taxon>Siphonostomatoida</taxon>
        <taxon>Caligidae</taxon>
        <taxon>Caligus</taxon>
    </lineage>
</organism>
<keyword evidence="2" id="KW-0548">Nucleotidyltransferase</keyword>
<accession>A0A7T8GQ63</accession>
<keyword evidence="2" id="KW-0695">RNA-directed DNA polymerase</keyword>
<dbReference type="Pfam" id="PF00078">
    <property type="entry name" value="RVT_1"/>
    <property type="match status" value="1"/>
</dbReference>
<feature type="non-terminal residue" evidence="2">
    <location>
        <position position="1"/>
    </location>
</feature>
<dbReference type="InterPro" id="IPR043502">
    <property type="entry name" value="DNA/RNA_pol_sf"/>
</dbReference>
<reference evidence="3" key="1">
    <citation type="submission" date="2021-01" db="EMBL/GenBank/DDBJ databases">
        <title>Caligus Genome Assembly.</title>
        <authorList>
            <person name="Gallardo-Escarate C."/>
        </authorList>
    </citation>
    <scope>NUCLEOTIDE SEQUENCE [LARGE SCALE GENOMIC DNA]</scope>
</reference>
<dbReference type="InterPro" id="IPR000477">
    <property type="entry name" value="RT_dom"/>
</dbReference>
<feature type="domain" description="Reverse transcriptase" evidence="1">
    <location>
        <begin position="1"/>
        <end position="231"/>
    </location>
</feature>
<dbReference type="PANTHER" id="PTHR33332">
    <property type="entry name" value="REVERSE TRANSCRIPTASE DOMAIN-CONTAINING PROTEIN"/>
    <property type="match status" value="1"/>
</dbReference>
<dbReference type="AlphaFoldDB" id="A0A7T8GQ63"/>
<proteinExistence type="predicted"/>
<gene>
    <name evidence="2" type="ORF">FKW44_020815</name>
</gene>
<dbReference type="PROSITE" id="PS50878">
    <property type="entry name" value="RT_POL"/>
    <property type="match status" value="1"/>
</dbReference>
<protein>
    <submittedName>
        <fullName evidence="2">RNA-directed DNA polymerase from transposon BS-like Protein</fullName>
    </submittedName>
</protein>
<evidence type="ECO:0000259" key="1">
    <source>
        <dbReference type="PROSITE" id="PS50878"/>
    </source>
</evidence>
<sequence>IASYRPVSLLVAVSKLVERVLYDQLVAFVEENRKLPGAQYGFRKGRGVDTALASMFHNIGMAQDNGSKVAIAAFDYSAAFDTISPSALLDKLQWMEIGAHTLIGSYMKGRTQRVCWNGALSKPVEVKFGVPQGSCLGPLLFILLTADLPEKVCKTASNLAGLGVFLYADDTSVTVEATTWDDVKAATRALEEDMVEYSRDNALHLNVEKTQILHLKNPQTIGTLGLLGVEIDRNGAFGTHHANVLNELRRRTGAIRRLASVLPRGKLLNEIARALVIGKLNVCAWVTRRSQGYQDQSRREPGAGDNAAVQVILNDLARTLNGVRRSDRIRASDLLDRCGLPTVNEVVTSQSAMAVWKVSNDPTFPLAELLVGHDERTRGAALNLKKASTSRSVAAKNMADAWSSSPDLRDAQTLVEARQHAKILGRWA</sequence>
<evidence type="ECO:0000313" key="2">
    <source>
        <dbReference type="EMBL" id="QQP35879.1"/>
    </source>
</evidence>